<accession>D4MVN2</accession>
<keyword evidence="2" id="KW-0238">DNA-binding</keyword>
<dbReference type="Gene3D" id="1.10.287.1120">
    <property type="entry name" value="Bipartite methylase S protein"/>
    <property type="match status" value="1"/>
</dbReference>
<dbReference type="PATRIC" id="fig|245018.3.peg.2910"/>
<protein>
    <submittedName>
        <fullName evidence="3">Uncharacterized protein</fullName>
    </submittedName>
</protein>
<dbReference type="GO" id="GO:0009307">
    <property type="term" value="P:DNA restriction-modification system"/>
    <property type="evidence" value="ECO:0007669"/>
    <property type="project" value="UniProtKB-KW"/>
</dbReference>
<dbReference type="InterPro" id="IPR044946">
    <property type="entry name" value="Restrct_endonuc_typeI_TRD_sf"/>
</dbReference>
<name>D4MVN2_ANAHA</name>
<dbReference type="AlphaFoldDB" id="D4MVN2"/>
<reference evidence="3 4" key="1">
    <citation type="submission" date="2010-03" db="EMBL/GenBank/DDBJ databases">
        <title>The genome sequence of Clostridiales sp. SSC/2.</title>
        <authorList>
            <consortium name="metaHIT consortium -- http://www.metahit.eu/"/>
            <person name="Pajon A."/>
            <person name="Turner K."/>
            <person name="Parkhill J."/>
            <person name="Duncan S."/>
            <person name="Flint H."/>
        </authorList>
    </citation>
    <scope>NUCLEOTIDE SEQUENCE [LARGE SCALE GENOMIC DNA]</scope>
    <source>
        <strain evidence="3 4">SSC/2</strain>
    </source>
</reference>
<keyword evidence="1" id="KW-0680">Restriction system</keyword>
<dbReference type="EMBL" id="FP929061">
    <property type="protein sequence ID" value="CBL39448.1"/>
    <property type="molecule type" value="Genomic_DNA"/>
</dbReference>
<dbReference type="RefSeq" id="WP_009204051.1">
    <property type="nucleotide sequence ID" value="NC_021016.1"/>
</dbReference>
<dbReference type="KEGG" id="bprl:CL2_26200"/>
<dbReference type="Proteomes" id="UP000008960">
    <property type="component" value="Chromosome"/>
</dbReference>
<organism evidence="3 4">
    <name type="scientific">Anaerostipes hadrus</name>
    <dbReference type="NCBI Taxonomy" id="649756"/>
    <lineage>
        <taxon>Bacteria</taxon>
        <taxon>Bacillati</taxon>
        <taxon>Bacillota</taxon>
        <taxon>Clostridia</taxon>
        <taxon>Lachnospirales</taxon>
        <taxon>Lachnospiraceae</taxon>
        <taxon>Anaerostipes</taxon>
    </lineage>
</organism>
<evidence type="ECO:0000313" key="3">
    <source>
        <dbReference type="EMBL" id="CBL39448.1"/>
    </source>
</evidence>
<proteinExistence type="predicted"/>
<dbReference type="GO" id="GO:0003677">
    <property type="term" value="F:DNA binding"/>
    <property type="evidence" value="ECO:0007669"/>
    <property type="project" value="UniProtKB-KW"/>
</dbReference>
<evidence type="ECO:0000256" key="2">
    <source>
        <dbReference type="ARBA" id="ARBA00023125"/>
    </source>
</evidence>
<reference evidence="3 4" key="2">
    <citation type="submission" date="2010-03" db="EMBL/GenBank/DDBJ databases">
        <authorList>
            <person name="Pajon A."/>
        </authorList>
    </citation>
    <scope>NUCLEOTIDE SEQUENCE [LARGE SCALE GENOMIC DNA]</scope>
    <source>
        <strain evidence="3 4">SSC/2</strain>
    </source>
</reference>
<evidence type="ECO:0000313" key="4">
    <source>
        <dbReference type="Proteomes" id="UP000008960"/>
    </source>
</evidence>
<dbReference type="Gene3D" id="3.90.220.20">
    <property type="entry name" value="DNA methylase specificity domains"/>
    <property type="match status" value="1"/>
</dbReference>
<gene>
    <name evidence="3" type="ORF">CL2_26200</name>
</gene>
<evidence type="ECO:0000256" key="1">
    <source>
        <dbReference type="ARBA" id="ARBA00022747"/>
    </source>
</evidence>
<sequence length="145" mass="17528">MNLNTRKINIYDICNVERAVSGKEYKAGTCFIKLSAVDESVGQIKDKGLIDQRYAVFEPKDKINTDYMFIAIERCFPNFLRRYRTTINLQFGTLKHFQIYWHDNEDVQRYVVNNMRMVNDEIQLLEEQIRLEKEQKRWYLKKMMI</sequence>
<dbReference type="SUPFAM" id="SSF116734">
    <property type="entry name" value="DNA methylase specificity domain"/>
    <property type="match status" value="1"/>
</dbReference>